<dbReference type="RefSeq" id="WP_229641605.1">
    <property type="nucleotide sequence ID" value="NZ_JADWDC010000045.1"/>
</dbReference>
<dbReference type="Proteomes" id="UP000729733">
    <property type="component" value="Unassembled WGS sequence"/>
</dbReference>
<organism evidence="2 3">
    <name type="scientific">Waterburya agarophytonicola KI4</name>
    <dbReference type="NCBI Taxonomy" id="2874699"/>
    <lineage>
        <taxon>Bacteria</taxon>
        <taxon>Bacillati</taxon>
        <taxon>Cyanobacteriota</taxon>
        <taxon>Cyanophyceae</taxon>
        <taxon>Pleurocapsales</taxon>
        <taxon>Hyellaceae</taxon>
        <taxon>Waterburya</taxon>
        <taxon>Waterburya agarophytonicola</taxon>
    </lineage>
</organism>
<dbReference type="CDD" id="cd03801">
    <property type="entry name" value="GT4_PimA-like"/>
    <property type="match status" value="1"/>
</dbReference>
<evidence type="ECO:0000313" key="2">
    <source>
        <dbReference type="EMBL" id="MCC0178507.1"/>
    </source>
</evidence>
<accession>A0A964BTM9</accession>
<dbReference type="PANTHER" id="PTHR45947:SF3">
    <property type="entry name" value="SULFOQUINOVOSYL TRANSFERASE SQD2"/>
    <property type="match status" value="1"/>
</dbReference>
<comment type="caution">
    <text evidence="2">The sequence shown here is derived from an EMBL/GenBank/DDBJ whole genome shotgun (WGS) entry which is preliminary data.</text>
</comment>
<dbReference type="AlphaFoldDB" id="A0A964BTM9"/>
<evidence type="ECO:0000259" key="1">
    <source>
        <dbReference type="Pfam" id="PF00534"/>
    </source>
</evidence>
<sequence length="442" mass="49806">MNNPRVLIIAEHASLKYGGEAALPLHYFRVLRKRGVETWLVVHERTRSELETLFESDRDRLYFISDTVWHRWLWQCSQFLPKRIADFTFGLVLRSITQIAQRRLAKKIVREKNIDIIHQPILVSPKEPSAIFKMGVPVIIGPMNGGMEYPLGFGRENKLIDLGVATGRLFANLFNSLIPGKLEATTILVANQRTRRSLPQGITGNIVEIVENGVDLSVWKPNGDREAIQKEDTQPVKFAFVGRLVSWKAVDLLLRAFEYLSAQLPVQLEIIGDGEERPHLETLARELHLNSDDQTLVNFTGFLPQSECAQKLESADVMVLPSLYECGGAVVLEAMTMGIPVIATNWGGPKDYLDSSCGILVEPKNPQLFVLNLADAMLKLAESPELRKTMGEAGRQRILSHFDWEVKVDAIVDIYQDAIARYSASKVTLHPHWNEKDKAISH</sequence>
<protein>
    <submittedName>
        <fullName evidence="2">Glycosyltransferase family 4 protein</fullName>
    </submittedName>
</protein>
<proteinExistence type="predicted"/>
<dbReference type="InterPro" id="IPR001296">
    <property type="entry name" value="Glyco_trans_1"/>
</dbReference>
<keyword evidence="3" id="KW-1185">Reference proteome</keyword>
<name>A0A964BTM9_9CYAN</name>
<gene>
    <name evidence="2" type="ORF">I4641_16145</name>
</gene>
<feature type="domain" description="Glycosyl transferase family 1" evidence="1">
    <location>
        <begin position="228"/>
        <end position="397"/>
    </location>
</feature>
<reference evidence="2" key="1">
    <citation type="journal article" date="2021" name="Antonie Van Leeuwenhoek">
        <title>Draft genome and description of Waterburya agarophytonicola gen. nov. sp. nov. (Pleurocapsales, Cyanobacteria): a seaweed symbiont.</title>
        <authorList>
            <person name="Bonthond G."/>
            <person name="Shalygin S."/>
            <person name="Bayer T."/>
            <person name="Weinberger F."/>
        </authorList>
    </citation>
    <scope>NUCLEOTIDE SEQUENCE</scope>
    <source>
        <strain evidence="2">KI4</strain>
    </source>
</reference>
<dbReference type="GO" id="GO:0016757">
    <property type="term" value="F:glycosyltransferase activity"/>
    <property type="evidence" value="ECO:0007669"/>
    <property type="project" value="InterPro"/>
</dbReference>
<dbReference type="SUPFAM" id="SSF53756">
    <property type="entry name" value="UDP-Glycosyltransferase/glycogen phosphorylase"/>
    <property type="match status" value="1"/>
</dbReference>
<dbReference type="Pfam" id="PF00534">
    <property type="entry name" value="Glycos_transf_1"/>
    <property type="match status" value="1"/>
</dbReference>
<dbReference type="EMBL" id="JADWDC010000045">
    <property type="protein sequence ID" value="MCC0178507.1"/>
    <property type="molecule type" value="Genomic_DNA"/>
</dbReference>
<dbReference type="PANTHER" id="PTHR45947">
    <property type="entry name" value="SULFOQUINOVOSYL TRANSFERASE SQD2"/>
    <property type="match status" value="1"/>
</dbReference>
<dbReference type="Gene3D" id="3.40.50.2000">
    <property type="entry name" value="Glycogen Phosphorylase B"/>
    <property type="match status" value="2"/>
</dbReference>
<dbReference type="InterPro" id="IPR050194">
    <property type="entry name" value="Glycosyltransferase_grp1"/>
</dbReference>
<evidence type="ECO:0000313" key="3">
    <source>
        <dbReference type="Proteomes" id="UP000729733"/>
    </source>
</evidence>